<feature type="region of interest" description="Disordered" evidence="1">
    <location>
        <begin position="33"/>
        <end position="53"/>
    </location>
</feature>
<dbReference type="InterPro" id="IPR007498">
    <property type="entry name" value="PqiA-like"/>
</dbReference>
<gene>
    <name evidence="4" type="ORF">ACHAW5_006878</name>
</gene>
<keyword evidence="2" id="KW-0812">Transmembrane</keyword>
<feature type="transmembrane region" description="Helical" evidence="2">
    <location>
        <begin position="1705"/>
        <end position="1729"/>
    </location>
</feature>
<feature type="transmembrane region" description="Helical" evidence="2">
    <location>
        <begin position="1567"/>
        <end position="1589"/>
    </location>
</feature>
<name>A0ABD3N4K8_9STRA</name>
<dbReference type="InterPro" id="IPR017943">
    <property type="entry name" value="Bactericidal_perm-incr_a/b_dom"/>
</dbReference>
<organism evidence="4 5">
    <name type="scientific">Stephanodiscus triporus</name>
    <dbReference type="NCBI Taxonomy" id="2934178"/>
    <lineage>
        <taxon>Eukaryota</taxon>
        <taxon>Sar</taxon>
        <taxon>Stramenopiles</taxon>
        <taxon>Ochrophyta</taxon>
        <taxon>Bacillariophyta</taxon>
        <taxon>Coscinodiscophyceae</taxon>
        <taxon>Thalassiosirophycidae</taxon>
        <taxon>Stephanodiscales</taxon>
        <taxon>Stephanodiscaceae</taxon>
        <taxon>Stephanodiscus</taxon>
    </lineage>
</organism>
<reference evidence="4 5" key="1">
    <citation type="submission" date="2024-10" db="EMBL/GenBank/DDBJ databases">
        <title>Updated reference genomes for cyclostephanoid diatoms.</title>
        <authorList>
            <person name="Roberts W.R."/>
            <person name="Alverson A.J."/>
        </authorList>
    </citation>
    <scope>NUCLEOTIDE SEQUENCE [LARGE SCALE GENOMIC DNA]</scope>
    <source>
        <strain evidence="4 5">AJA276-08</strain>
    </source>
</reference>
<feature type="transmembrane region" description="Helical" evidence="2">
    <location>
        <begin position="2053"/>
        <end position="2071"/>
    </location>
</feature>
<feature type="transmembrane region" description="Helical" evidence="2">
    <location>
        <begin position="1940"/>
        <end position="1967"/>
    </location>
</feature>
<feature type="transmembrane region" description="Helical" evidence="2">
    <location>
        <begin position="1645"/>
        <end position="1665"/>
    </location>
</feature>
<feature type="compositionally biased region" description="Acidic residues" evidence="1">
    <location>
        <begin position="40"/>
        <end position="52"/>
    </location>
</feature>
<evidence type="ECO:0000313" key="5">
    <source>
        <dbReference type="Proteomes" id="UP001530315"/>
    </source>
</evidence>
<protein>
    <submittedName>
        <fullName evidence="4">Uncharacterized protein</fullName>
    </submittedName>
</protein>
<comment type="caution">
    <text evidence="4">The sequence shown here is derived from an EMBL/GenBank/DDBJ whole genome shotgun (WGS) entry which is preliminary data.</text>
</comment>
<feature type="transmembrane region" description="Helical" evidence="2">
    <location>
        <begin position="1988"/>
        <end position="2008"/>
    </location>
</feature>
<proteinExistence type="predicted"/>
<dbReference type="PANTHER" id="PTHR34730">
    <property type="entry name" value="UNNAMED PRODUCT"/>
    <property type="match status" value="1"/>
</dbReference>
<dbReference type="EMBL" id="JALLAZ020001699">
    <property type="protein sequence ID" value="KAL3767640.1"/>
    <property type="molecule type" value="Genomic_DNA"/>
</dbReference>
<dbReference type="SUPFAM" id="SSF55394">
    <property type="entry name" value="Bactericidal permeability-increasing protein, BPI"/>
    <property type="match status" value="1"/>
</dbReference>
<evidence type="ECO:0000256" key="2">
    <source>
        <dbReference type="SAM" id="Phobius"/>
    </source>
</evidence>
<feature type="transmembrane region" description="Helical" evidence="2">
    <location>
        <begin position="1784"/>
        <end position="1804"/>
    </location>
</feature>
<feature type="transmembrane region" description="Helical" evidence="2">
    <location>
        <begin position="1750"/>
        <end position="1772"/>
    </location>
</feature>
<sequence>MRTAASKLLLVALAAFSSRAVNVVATRAHDGGMLVVGNSDENEDKDDNDDPRDDSILARSVGDASEELPLIATTPSFPASRDLQRRQAEGDFSALNEIFSEISLRLPDATVSQSGLDLTISQLTCTDLHVEDVRLSHANSPDDDTFVEMRLDVSGLSVECTLRWDYKWTIFSGGGTGFARLDPASSASVSVTFVSPDYDERPPRDAVVSACDAPVQIADMSFDGDGLGMIGGIIDLFEGLLRGTVEGRVRDAACDELRKLAGEGDEGSGGALDYLLLDVGDRIRSNLEPLGLNLTNPMWVERNEIIPTSTTADGEIVPAYLNFREVFAREWIDSALDRLRSYLGQDPSGPEGELGINVLLRENFLDEGGRFDVDPSLFFDSAGGDGVIFQGHDVLTETTLSIPSIKIQGLDSFRELNVLDAIGDYTLRNTLKLDRLSVVVEMIAEMKASSKSDAVFVSSAPGDSIVERFTIDFNVTDIEVDLSMFVGINTERWRNLELGPMLHTKSILPCLLSAVDELKVAGLTMTVGDIAPPRLSGFLDGGIDRLVSAGAVALFDMYEGSMVRAMPNFFQTYVRDMMQNFIVRRLSEVDKCPKTDNVAEDRYVDFRDMFQTESLPVSRYGDVIPWVMKAIEDNLFVSSDGGAAEGGLLAINEVLISPITKSRYGTEGVVKFNGTLVDMRKENVSLDIWKAFADTLRLTLSDLTITGLDTFHGPVEFLKPRSSSAHLLGNRFSLGGVADRRLDASIKFAIEVGDATTSPLATNNVMDLQLHMPSVEVMADLFATVRESRFMKFPLGDVLNLSCWLATIPLSDESPEGIDVGLSIHFLNMLFDVLATTRCVSCSNQWLEDLSPMVDFLDKNEFVSGLKSRALFIGNDLLQGDWVSGKVDRRIVQASQLCPHDAAFGKPLPDKVYPTFRGTRDLVDGILYAAFPIVQVMAVIIAQKHSNLEIPAPADIELDVPAAANLIDLTDLTSIAGWADMALVEARGYLGRTGENSQDLGISSMLRSSILDIDGLLRIPIRKEDGEYEGFDAGGVKLSVYDVTLVGLDSFTLFDILKATSPSTFSNSIKLQTLGVTVTMGLSVEDESSEEARMLLERGLKTSELENISISLILKDVSIDSSLLMAIDQDLMGQLKIGSIINTKNILSCLLSTTYSVGLSEFVMNVGDISEFSITGFISDDTNRSIQSLTNSIFAKYKQTVLDAMPAFTSVTIRPILHDILQVLVDKARNGACPEPDSSLDDIVDFRDLLLSKERAVDLLGRGDSPYGDLFRSLFNFIENMTSGADGDGLAKLNDVVASLTKRQSNEGGNLHYPGQLFTLNQNIALNGLVAAIELGVSDLKVSNLDSIGAPLRILQPVKGKSSVLNNTASIGTGSESVRMEFRLLIKGKGNDIEVYNDLVLGLNLKSVAVMLEVLVQIKEMLFVNFPLQDIMNLDCWLATVVTPILDKYGIRVGNPDSGIVLRNLAFSIAEASLDIKCVTCSSPLIVEMESMLGSQEAIADTTEVAKVILDYISKLLGGDFIQYQLDKKLTEAAFRCPHSPSYNEEFSGIKFDEMVATEDDGGVKGFLIATICVIAISSVIAAGIYVVAGRISKRRHDRWVMTLNIKQKLELEKMQSEDKEREKDLNRRMTSLVRSSEVPLFMRMFIPIVIVGNIALFVSGHISLGGTVNISGSFAGQSFNVDGFFEFSMAKSTIEMWNAGAKELAILIAIFSGVWPYVKQLISLFVWFAPTRWMPYKCRGSVLQWMEILGKWSIIDVFVLLMTLVSFRLSVESPDNLSFLPSGLYSINMLVIPLWGLYANMLAQLISQISSHVIIHYHRKCSMAAVQAQEVEWNVPPSTNNNPKSLRTHDFTLDYEASSKRAIMKRSVNWILPAIFFIFVILVICGCVLPSFGIEVFGLVGLAIESGNQFEQAKDFYSVFGLANMIMEQARYLNTAKDIVGLGTLASLLVITVFLVPLAQAATLLAEWFLPMTKKQRLWNTVLNEILYAWQYMEVYVLSIVISAWQLGGVSEFMVNVYCGKLKGTFSSLSYYAVLSEDDAQCFRVEATVEEASWILVAACFILCILNHFISGASMQKTQDDDTPTERRLHSDRWLQSKATTSMSMSDEEESSDWIDLREPCVLPVKPRFTDYYFFATKYNEESVQDN</sequence>
<keyword evidence="2" id="KW-0472">Membrane</keyword>
<keyword evidence="3" id="KW-0732">Signal</keyword>
<dbReference type="Gene3D" id="3.15.10.10">
    <property type="entry name" value="Bactericidal permeability-increasing protein, domain 1"/>
    <property type="match status" value="1"/>
</dbReference>
<feature type="transmembrane region" description="Helical" evidence="2">
    <location>
        <begin position="1871"/>
        <end position="1893"/>
    </location>
</feature>
<evidence type="ECO:0000313" key="4">
    <source>
        <dbReference type="EMBL" id="KAL3767640.1"/>
    </source>
</evidence>
<accession>A0ABD3N4K8</accession>
<feature type="chain" id="PRO_5044828521" evidence="3">
    <location>
        <begin position="21"/>
        <end position="2148"/>
    </location>
</feature>
<evidence type="ECO:0000256" key="1">
    <source>
        <dbReference type="SAM" id="MobiDB-lite"/>
    </source>
</evidence>
<feature type="signal peptide" evidence="3">
    <location>
        <begin position="1"/>
        <end position="20"/>
    </location>
</feature>
<keyword evidence="5" id="KW-1185">Reference proteome</keyword>
<dbReference type="Proteomes" id="UP001530315">
    <property type="component" value="Unassembled WGS sequence"/>
</dbReference>
<dbReference type="Pfam" id="PF04403">
    <property type="entry name" value="PqiA"/>
    <property type="match status" value="1"/>
</dbReference>
<keyword evidence="2" id="KW-1133">Transmembrane helix</keyword>
<dbReference type="PANTHER" id="PTHR34730:SF1">
    <property type="entry name" value="PARAQUAT-INDUCIBLE PROTEIN A"/>
    <property type="match status" value="1"/>
</dbReference>
<evidence type="ECO:0000256" key="3">
    <source>
        <dbReference type="SAM" id="SignalP"/>
    </source>
</evidence>